<accession>A0A0D0CTQ4</accession>
<dbReference type="Proteomes" id="UP000054538">
    <property type="component" value="Unassembled WGS sequence"/>
</dbReference>
<dbReference type="HOGENOM" id="CLU_2121829_0_0_1"/>
<dbReference type="EMBL" id="KN828909">
    <property type="protein sequence ID" value="KIK74391.1"/>
    <property type="molecule type" value="Genomic_DNA"/>
</dbReference>
<proteinExistence type="predicted"/>
<reference evidence="2" key="2">
    <citation type="submission" date="2015-01" db="EMBL/GenBank/DDBJ databases">
        <title>Evolutionary Origins and Diversification of the Mycorrhizal Mutualists.</title>
        <authorList>
            <consortium name="DOE Joint Genome Institute"/>
            <consortium name="Mycorrhizal Genomics Consortium"/>
            <person name="Kohler A."/>
            <person name="Kuo A."/>
            <person name="Nagy L.G."/>
            <person name="Floudas D."/>
            <person name="Copeland A."/>
            <person name="Barry K.W."/>
            <person name="Cichocki N."/>
            <person name="Veneault-Fourrey C."/>
            <person name="LaButti K."/>
            <person name="Lindquist E.A."/>
            <person name="Lipzen A."/>
            <person name="Lundell T."/>
            <person name="Morin E."/>
            <person name="Murat C."/>
            <person name="Riley R."/>
            <person name="Ohm R."/>
            <person name="Sun H."/>
            <person name="Tunlid A."/>
            <person name="Henrissat B."/>
            <person name="Grigoriev I.V."/>
            <person name="Hibbett D.S."/>
            <person name="Martin F."/>
        </authorList>
    </citation>
    <scope>NUCLEOTIDE SEQUENCE [LARGE SCALE GENOMIC DNA]</scope>
    <source>
        <strain evidence="2">Ve08.2h10</strain>
    </source>
</reference>
<protein>
    <submittedName>
        <fullName evidence="1">Unplaced genomic scaffold scaffold_4087, whole genome shotgun sequence</fullName>
    </submittedName>
</protein>
<sequence>MHEAIDLILAKEMVFHNMFLLNWTSSYKLPNLSKRVFNLLCLEGTYNTQQKKWKDPPIIYNKPPTAQESSQSEQSVATFFDQIINRSQLCLLRMHPVGNSPKGRFWVHNGSNLV</sequence>
<keyword evidence="2" id="KW-1185">Reference proteome</keyword>
<gene>
    <name evidence="1" type="ORF">PAXRUDRAFT_19927</name>
</gene>
<dbReference type="InParanoid" id="A0A0D0CTQ4"/>
<organism evidence="1 2">
    <name type="scientific">Paxillus rubicundulus Ve08.2h10</name>
    <dbReference type="NCBI Taxonomy" id="930991"/>
    <lineage>
        <taxon>Eukaryota</taxon>
        <taxon>Fungi</taxon>
        <taxon>Dikarya</taxon>
        <taxon>Basidiomycota</taxon>
        <taxon>Agaricomycotina</taxon>
        <taxon>Agaricomycetes</taxon>
        <taxon>Agaricomycetidae</taxon>
        <taxon>Boletales</taxon>
        <taxon>Paxilineae</taxon>
        <taxon>Paxillaceae</taxon>
        <taxon>Paxillus</taxon>
    </lineage>
</organism>
<dbReference type="AlphaFoldDB" id="A0A0D0CTQ4"/>
<name>A0A0D0CTQ4_9AGAM</name>
<evidence type="ECO:0000313" key="2">
    <source>
        <dbReference type="Proteomes" id="UP000054538"/>
    </source>
</evidence>
<evidence type="ECO:0000313" key="1">
    <source>
        <dbReference type="EMBL" id="KIK74391.1"/>
    </source>
</evidence>
<reference evidence="1 2" key="1">
    <citation type="submission" date="2014-04" db="EMBL/GenBank/DDBJ databases">
        <authorList>
            <consortium name="DOE Joint Genome Institute"/>
            <person name="Kuo A."/>
            <person name="Kohler A."/>
            <person name="Jargeat P."/>
            <person name="Nagy L.G."/>
            <person name="Floudas D."/>
            <person name="Copeland A."/>
            <person name="Barry K.W."/>
            <person name="Cichocki N."/>
            <person name="Veneault-Fourrey C."/>
            <person name="LaButti K."/>
            <person name="Lindquist E.A."/>
            <person name="Lipzen A."/>
            <person name="Lundell T."/>
            <person name="Morin E."/>
            <person name="Murat C."/>
            <person name="Sun H."/>
            <person name="Tunlid A."/>
            <person name="Henrissat B."/>
            <person name="Grigoriev I.V."/>
            <person name="Hibbett D.S."/>
            <person name="Martin F."/>
            <person name="Nordberg H.P."/>
            <person name="Cantor M.N."/>
            <person name="Hua S.X."/>
        </authorList>
    </citation>
    <scope>NUCLEOTIDE SEQUENCE [LARGE SCALE GENOMIC DNA]</scope>
    <source>
        <strain evidence="1 2">Ve08.2h10</strain>
    </source>
</reference>